<comment type="caution">
    <text evidence="3">The sequence shown here is derived from an EMBL/GenBank/DDBJ whole genome shotgun (WGS) entry which is preliminary data.</text>
</comment>
<dbReference type="PROSITE" id="PS00136">
    <property type="entry name" value="SUBTILASE_ASP"/>
    <property type="match status" value="1"/>
</dbReference>
<dbReference type="AlphaFoldDB" id="A0A4Y3PLA6"/>
<reference evidence="3 4" key="1">
    <citation type="submission" date="2019-06" db="EMBL/GenBank/DDBJ databases">
        <title>Whole genome shotgun sequence of Brevibacillus parabrevis NBRC 12334.</title>
        <authorList>
            <person name="Hosoyama A."/>
            <person name="Uohara A."/>
            <person name="Ohji S."/>
            <person name="Ichikawa N."/>
        </authorList>
    </citation>
    <scope>NUCLEOTIDE SEQUENCE [LARGE SCALE GENOMIC DNA]</scope>
    <source>
        <strain evidence="3 4">NBRC 12334</strain>
    </source>
</reference>
<keyword evidence="4" id="KW-1185">Reference proteome</keyword>
<dbReference type="Proteomes" id="UP000316882">
    <property type="component" value="Unassembled WGS sequence"/>
</dbReference>
<proteinExistence type="inferred from homology"/>
<keyword evidence="2" id="KW-0378">Hydrolase</keyword>
<protein>
    <recommendedName>
        <fullName evidence="5">DNA-entry nuclease</fullName>
    </recommendedName>
</protein>
<dbReference type="EMBL" id="BJMH01000037">
    <property type="protein sequence ID" value="GEB35280.1"/>
    <property type="molecule type" value="Genomic_DNA"/>
</dbReference>
<evidence type="ECO:0000313" key="4">
    <source>
        <dbReference type="Proteomes" id="UP000316882"/>
    </source>
</evidence>
<evidence type="ECO:0000256" key="1">
    <source>
        <dbReference type="ARBA" id="ARBA00011073"/>
    </source>
</evidence>
<gene>
    <name evidence="3" type="ORF">BPA01_48600</name>
</gene>
<comment type="similarity">
    <text evidence="1">Belongs to the peptidase S8 family.</text>
</comment>
<dbReference type="GO" id="GO:0016787">
    <property type="term" value="F:hydrolase activity"/>
    <property type="evidence" value="ECO:0007669"/>
    <property type="project" value="UniProtKB-KW"/>
</dbReference>
<evidence type="ECO:0008006" key="5">
    <source>
        <dbReference type="Google" id="ProtNLM"/>
    </source>
</evidence>
<evidence type="ECO:0000313" key="3">
    <source>
        <dbReference type="EMBL" id="GEB35280.1"/>
    </source>
</evidence>
<organism evidence="3 4">
    <name type="scientific">Brevibacillus parabrevis</name>
    <dbReference type="NCBI Taxonomy" id="54914"/>
    <lineage>
        <taxon>Bacteria</taxon>
        <taxon>Bacillati</taxon>
        <taxon>Bacillota</taxon>
        <taxon>Bacilli</taxon>
        <taxon>Bacillales</taxon>
        <taxon>Paenibacillaceae</taxon>
        <taxon>Brevibacillus</taxon>
    </lineage>
</organism>
<accession>A0A4Y3PLA6</accession>
<name>A0A4Y3PLA6_BREPA</name>
<dbReference type="InterPro" id="IPR023827">
    <property type="entry name" value="Peptidase_S8_Asp-AS"/>
</dbReference>
<sequence>MMQAVAVAVVDDGISYDSHGRMHYHPDFHFNHGAPFTEEELEYLCKFYEVDTARSLSFALGRTERTLRTKVDHLKKAGMYQVYIDRWNAQYALDSCIGDKK</sequence>
<dbReference type="RefSeq" id="WP_233454189.1">
    <property type="nucleotide sequence ID" value="NZ_BJMH01000037.1"/>
</dbReference>
<evidence type="ECO:0000256" key="2">
    <source>
        <dbReference type="ARBA" id="ARBA00022801"/>
    </source>
</evidence>